<organism evidence="3 4">
    <name type="scientific">Oldenlandia corymbosa var. corymbosa</name>
    <dbReference type="NCBI Taxonomy" id="529605"/>
    <lineage>
        <taxon>Eukaryota</taxon>
        <taxon>Viridiplantae</taxon>
        <taxon>Streptophyta</taxon>
        <taxon>Embryophyta</taxon>
        <taxon>Tracheophyta</taxon>
        <taxon>Spermatophyta</taxon>
        <taxon>Magnoliopsida</taxon>
        <taxon>eudicotyledons</taxon>
        <taxon>Gunneridae</taxon>
        <taxon>Pentapetalae</taxon>
        <taxon>asterids</taxon>
        <taxon>lamiids</taxon>
        <taxon>Gentianales</taxon>
        <taxon>Rubiaceae</taxon>
        <taxon>Rubioideae</taxon>
        <taxon>Spermacoceae</taxon>
        <taxon>Hedyotis-Oldenlandia complex</taxon>
        <taxon>Oldenlandia</taxon>
    </lineage>
</organism>
<dbReference type="AlphaFoldDB" id="A0AAV1DJF4"/>
<feature type="region of interest" description="Disordered" evidence="2">
    <location>
        <begin position="125"/>
        <end position="147"/>
    </location>
</feature>
<gene>
    <name evidence="3" type="ORF">OLC1_LOCUS16072</name>
</gene>
<keyword evidence="4" id="KW-1185">Reference proteome</keyword>
<feature type="coiled-coil region" evidence="1">
    <location>
        <begin position="220"/>
        <end position="247"/>
    </location>
</feature>
<keyword evidence="1" id="KW-0175">Coiled coil</keyword>
<evidence type="ECO:0000313" key="3">
    <source>
        <dbReference type="EMBL" id="CAI9107873.1"/>
    </source>
</evidence>
<evidence type="ECO:0000313" key="4">
    <source>
        <dbReference type="Proteomes" id="UP001161247"/>
    </source>
</evidence>
<feature type="compositionally biased region" description="Basic and acidic residues" evidence="2">
    <location>
        <begin position="125"/>
        <end position="141"/>
    </location>
</feature>
<feature type="coiled-coil region" evidence="1">
    <location>
        <begin position="298"/>
        <end position="346"/>
    </location>
</feature>
<accession>A0AAV1DJF4</accession>
<dbReference type="EMBL" id="OX459122">
    <property type="protein sequence ID" value="CAI9107873.1"/>
    <property type="molecule type" value="Genomic_DNA"/>
</dbReference>
<dbReference type="Proteomes" id="UP001161247">
    <property type="component" value="Chromosome 5"/>
</dbReference>
<sequence>MMGFKKVYNVLLEIFPEVDSRALRAVAIEHQKDADAAVEVVLTEVIPFLAERSAISVSSSKNMVTAQPPKATTVFADEPPSTSNAFSVDNVKYQEEEQHVPLHAASADQQTFHDAKDDLDELGQERRLSDNLDKECDERSGNLDSGDNINSCSSSAVLIHENGAIADNDEVTGDAACVESADEVSQARESIDGCDVLSQLNVKPLEDENVNPSQLLDYCLDAKAIRAENFEEENSLLKDEHSLLISEPSDLPISDLNKEFDGPVDSMLTTESSIELVDVVSDSGLNTVVTRSGQICNIDLLEDIIADARNNKKTLLSAVEIVLDLMKDVEAQEKAAEKAKEDAANSGVDIFKRVEDLKQMLQHAKEANDMHAGEVYGEKAILATEVKELQTRLLCISDERDRSLKIFDEIRQNLEERLDEAENVIKVAEKEKLEREAAALTALKDQEVIMEKVVQEANLLKEEAEANAKLREFLMDRGRVVDELQGEISVICTDMRLLKEKIDERVPLSKSVTSSVISSFGANSVLSRSAANSVMSGEQAEPVTNHVDLSETLKNMDDNSSLDGQFVGEDETADVFKDVDKEFSGDGWEIFDSLDTYIA</sequence>
<evidence type="ECO:0000256" key="1">
    <source>
        <dbReference type="SAM" id="Coils"/>
    </source>
</evidence>
<reference evidence="3" key="1">
    <citation type="submission" date="2023-03" db="EMBL/GenBank/DDBJ databases">
        <authorList>
            <person name="Julca I."/>
        </authorList>
    </citation>
    <scope>NUCLEOTIDE SEQUENCE</scope>
</reference>
<evidence type="ECO:0000256" key="2">
    <source>
        <dbReference type="SAM" id="MobiDB-lite"/>
    </source>
</evidence>
<protein>
    <submittedName>
        <fullName evidence="3">OLC1v1007345C1</fullName>
    </submittedName>
</protein>
<proteinExistence type="predicted"/>
<dbReference type="PANTHER" id="PTHR48459">
    <property type="entry name" value="CUE DOMAIN-CONTAINING PROTEIN"/>
    <property type="match status" value="1"/>
</dbReference>
<dbReference type="CDD" id="cd14279">
    <property type="entry name" value="CUE"/>
    <property type="match status" value="1"/>
</dbReference>
<dbReference type="PANTHER" id="PTHR48459:SF1">
    <property type="entry name" value="CUE DOMAIN-CONTAINING PROTEIN"/>
    <property type="match status" value="1"/>
</dbReference>
<name>A0AAV1DJF4_OLDCO</name>
<feature type="coiled-coil region" evidence="1">
    <location>
        <begin position="404"/>
        <end position="463"/>
    </location>
</feature>